<reference evidence="2 3" key="1">
    <citation type="submission" date="2016-10" db="EMBL/GenBank/DDBJ databases">
        <authorList>
            <person name="de Groot N.N."/>
        </authorList>
    </citation>
    <scope>NUCLEOTIDE SEQUENCE [LARGE SCALE GENOMIC DNA]</scope>
    <source>
        <strain evidence="2 3">CGMCC 4.3491</strain>
    </source>
</reference>
<gene>
    <name evidence="2" type="ORF">SAMN05216554_0644</name>
</gene>
<proteinExistence type="predicted"/>
<evidence type="ECO:0000256" key="1">
    <source>
        <dbReference type="SAM" id="Phobius"/>
    </source>
</evidence>
<dbReference type="STRING" id="381665.SAMN05216554_0644"/>
<protein>
    <submittedName>
        <fullName evidence="2">Uncharacterized protein</fullName>
    </submittedName>
</protein>
<keyword evidence="1" id="KW-0472">Membrane</keyword>
<keyword evidence="1" id="KW-1133">Transmembrane helix</keyword>
<keyword evidence="1" id="KW-0812">Transmembrane</keyword>
<dbReference type="Proteomes" id="UP000198891">
    <property type="component" value="Unassembled WGS sequence"/>
</dbReference>
<evidence type="ECO:0000313" key="2">
    <source>
        <dbReference type="EMBL" id="SDY54069.1"/>
    </source>
</evidence>
<dbReference type="EMBL" id="FNPZ01000001">
    <property type="protein sequence ID" value="SDY54069.1"/>
    <property type="molecule type" value="Genomic_DNA"/>
</dbReference>
<sequence length="201" mass="21770">MSNWKRTVPILVALTGLVGVIVVRYINRPVPAELFVGLGVVLGIILIAGIALIALTLPSRMTLRSMPELPTPAVLLSVNTDASVDDIMERWKTESNQVGDRVGSYSVVSVEKRGVGIWIGGKTPRQIVFVPAERVRAVGWALEPFRNVPAAPVVTIEIADGGGVLRFLVAPPIPLRNIRPVEADRVTETISEVLDVKRVSR</sequence>
<keyword evidence="3" id="KW-1185">Reference proteome</keyword>
<evidence type="ECO:0000313" key="3">
    <source>
        <dbReference type="Proteomes" id="UP000198891"/>
    </source>
</evidence>
<dbReference type="RefSeq" id="WP_092548630.1">
    <property type="nucleotide sequence ID" value="NZ_FNPZ01000001.1"/>
</dbReference>
<feature type="transmembrane region" description="Helical" evidence="1">
    <location>
        <begin position="7"/>
        <end position="26"/>
    </location>
</feature>
<name>A0A1H3KPW7_9MICO</name>
<feature type="transmembrane region" description="Helical" evidence="1">
    <location>
        <begin position="32"/>
        <end position="57"/>
    </location>
</feature>
<organism evidence="2 3">
    <name type="scientific">Herbiconiux ginsengi</name>
    <dbReference type="NCBI Taxonomy" id="381665"/>
    <lineage>
        <taxon>Bacteria</taxon>
        <taxon>Bacillati</taxon>
        <taxon>Actinomycetota</taxon>
        <taxon>Actinomycetes</taxon>
        <taxon>Micrococcales</taxon>
        <taxon>Microbacteriaceae</taxon>
        <taxon>Herbiconiux</taxon>
    </lineage>
</organism>
<dbReference type="AlphaFoldDB" id="A0A1H3KPW7"/>
<accession>A0A1H3KPW7</accession>